<feature type="chain" id="PRO_5043372688" description="Secreted protein" evidence="1">
    <location>
        <begin position="35"/>
        <end position="145"/>
    </location>
</feature>
<dbReference type="AlphaFoldDB" id="A0AAV7MSC5"/>
<evidence type="ECO:0000313" key="2">
    <source>
        <dbReference type="EMBL" id="KAJ1106467.1"/>
    </source>
</evidence>
<dbReference type="EMBL" id="JANPWB010000013">
    <property type="protein sequence ID" value="KAJ1106467.1"/>
    <property type="molecule type" value="Genomic_DNA"/>
</dbReference>
<evidence type="ECO:0000256" key="1">
    <source>
        <dbReference type="SAM" id="SignalP"/>
    </source>
</evidence>
<name>A0AAV7MSC5_PLEWA</name>
<reference evidence="2" key="1">
    <citation type="journal article" date="2022" name="bioRxiv">
        <title>Sequencing and chromosome-scale assembly of the giantPleurodeles waltlgenome.</title>
        <authorList>
            <person name="Brown T."/>
            <person name="Elewa A."/>
            <person name="Iarovenko S."/>
            <person name="Subramanian E."/>
            <person name="Araus A.J."/>
            <person name="Petzold A."/>
            <person name="Susuki M."/>
            <person name="Suzuki K.-i.T."/>
            <person name="Hayashi T."/>
            <person name="Toyoda A."/>
            <person name="Oliveira C."/>
            <person name="Osipova E."/>
            <person name="Leigh N.D."/>
            <person name="Simon A."/>
            <person name="Yun M.H."/>
        </authorList>
    </citation>
    <scope>NUCLEOTIDE SEQUENCE</scope>
    <source>
        <strain evidence="2">20211129_DDA</strain>
        <tissue evidence="2">Liver</tissue>
    </source>
</reference>
<evidence type="ECO:0000313" key="3">
    <source>
        <dbReference type="Proteomes" id="UP001066276"/>
    </source>
</evidence>
<feature type="signal peptide" evidence="1">
    <location>
        <begin position="1"/>
        <end position="34"/>
    </location>
</feature>
<evidence type="ECO:0008006" key="4">
    <source>
        <dbReference type="Google" id="ProtNLM"/>
    </source>
</evidence>
<keyword evidence="3" id="KW-1185">Reference proteome</keyword>
<comment type="caution">
    <text evidence="2">The sequence shown here is derived from an EMBL/GenBank/DDBJ whole genome shotgun (WGS) entry which is preliminary data.</text>
</comment>
<organism evidence="2 3">
    <name type="scientific">Pleurodeles waltl</name>
    <name type="common">Iberian ribbed newt</name>
    <dbReference type="NCBI Taxonomy" id="8319"/>
    <lineage>
        <taxon>Eukaryota</taxon>
        <taxon>Metazoa</taxon>
        <taxon>Chordata</taxon>
        <taxon>Craniata</taxon>
        <taxon>Vertebrata</taxon>
        <taxon>Euteleostomi</taxon>
        <taxon>Amphibia</taxon>
        <taxon>Batrachia</taxon>
        <taxon>Caudata</taxon>
        <taxon>Salamandroidea</taxon>
        <taxon>Salamandridae</taxon>
        <taxon>Pleurodelinae</taxon>
        <taxon>Pleurodeles</taxon>
    </lineage>
</organism>
<sequence>MNRCKPHPRSGRFRGGPQRGWALLLLLRARRAAACETLPPELLPVPGGTTGRKWWAADRGIGVGVSSGGLRWRAVSYGGAPCRCRCCSGLCSAPEPEPASSHCCIVLKFPRKTHTDKRTSHLRTERKPSKRQLVEIHQLLRRCVS</sequence>
<dbReference type="Proteomes" id="UP001066276">
    <property type="component" value="Chromosome 9"/>
</dbReference>
<keyword evidence="1" id="KW-0732">Signal</keyword>
<gene>
    <name evidence="2" type="ORF">NDU88_003868</name>
</gene>
<accession>A0AAV7MSC5</accession>
<protein>
    <recommendedName>
        <fullName evidence="4">Secreted protein</fullName>
    </recommendedName>
</protein>
<proteinExistence type="predicted"/>